<dbReference type="GO" id="GO:0050660">
    <property type="term" value="F:flavin adenine dinucleotide binding"/>
    <property type="evidence" value="ECO:0007669"/>
    <property type="project" value="InterPro"/>
</dbReference>
<gene>
    <name evidence="1" type="primary">74</name>
    <name evidence="1" type="ORF">SEA_PETITO_74</name>
</gene>
<name>A0AAU8GTI1_9CAUD</name>
<proteinExistence type="inferred from homology"/>
<dbReference type="GO" id="GO:0006231">
    <property type="term" value="P:dTMP biosynthetic process"/>
    <property type="evidence" value="ECO:0007669"/>
    <property type="project" value="InterPro"/>
</dbReference>
<dbReference type="SUPFAM" id="SSF69796">
    <property type="entry name" value="Thymidylate synthase-complementing protein Thy1"/>
    <property type="match status" value="1"/>
</dbReference>
<dbReference type="InterPro" id="IPR036098">
    <property type="entry name" value="Thymidylate_synthase_ThyX_sf"/>
</dbReference>
<dbReference type="GO" id="GO:0050797">
    <property type="term" value="F:thymidylate synthase (FAD) activity"/>
    <property type="evidence" value="ECO:0007669"/>
    <property type="project" value="InterPro"/>
</dbReference>
<dbReference type="PROSITE" id="PS51331">
    <property type="entry name" value="THYX"/>
    <property type="match status" value="1"/>
</dbReference>
<dbReference type="NCBIfam" id="TIGR02170">
    <property type="entry name" value="thyX"/>
    <property type="match status" value="1"/>
</dbReference>
<dbReference type="PANTHER" id="PTHR34934:SF1">
    <property type="entry name" value="FLAVIN-DEPENDENT THYMIDYLATE SYNTHASE"/>
    <property type="match status" value="1"/>
</dbReference>
<dbReference type="PANTHER" id="PTHR34934">
    <property type="entry name" value="FLAVIN-DEPENDENT THYMIDYLATE SYNTHASE"/>
    <property type="match status" value="1"/>
</dbReference>
<organism evidence="1">
    <name type="scientific">Gordonia phage Petito</name>
    <dbReference type="NCBI Taxonomy" id="3158876"/>
    <lineage>
        <taxon>Viruses</taxon>
        <taxon>Duplodnaviria</taxon>
        <taxon>Heunggongvirae</taxon>
        <taxon>Uroviricota</taxon>
        <taxon>Caudoviricetes</taxon>
    </lineage>
</organism>
<reference evidence="1" key="1">
    <citation type="submission" date="2024-05" db="EMBL/GenBank/DDBJ databases">
        <authorList>
            <person name="Benson E.M."/>
            <person name="Blount M.E."/>
            <person name="Chauhan S."/>
            <person name="Ehrhart J.N."/>
            <person name="Foster A.Z."/>
            <person name="Ingber A.M."/>
            <person name="Julian M.L."/>
            <person name="Kwansah D.N."/>
            <person name="Le T."/>
            <person name="May E.J."/>
            <person name="Mazel E.H."/>
            <person name="Morency E."/>
            <person name="Nelson S.A."/>
            <person name="O'Toole C.T."/>
            <person name="Potter K.E."/>
            <person name="Rue A.R."/>
            <person name="Vita L.A."/>
            <person name="Weigand K.A."/>
            <person name="Monti D.L."/>
            <person name="Russell D.A."/>
            <person name="Jacobs-Sera D."/>
            <person name="Hatfull G.F."/>
        </authorList>
    </citation>
    <scope>NUCLEOTIDE SEQUENCE</scope>
</reference>
<dbReference type="GO" id="GO:0070402">
    <property type="term" value="F:NADPH binding"/>
    <property type="evidence" value="ECO:0007669"/>
    <property type="project" value="TreeGrafter"/>
</dbReference>
<dbReference type="CDD" id="cd20175">
    <property type="entry name" value="ThyX"/>
    <property type="match status" value="1"/>
</dbReference>
<dbReference type="GO" id="GO:0004799">
    <property type="term" value="F:thymidylate synthase activity"/>
    <property type="evidence" value="ECO:0007669"/>
    <property type="project" value="TreeGrafter"/>
</dbReference>
<dbReference type="Gene3D" id="3.30.1360.170">
    <property type="match status" value="1"/>
</dbReference>
<protein>
    <submittedName>
        <fullName evidence="1">ThyX-like thymidylate synthase</fullName>
    </submittedName>
</protein>
<accession>A0AAU8GTI1</accession>
<dbReference type="EMBL" id="PP758912">
    <property type="protein sequence ID" value="XCH43946.1"/>
    <property type="molecule type" value="Genomic_DNA"/>
</dbReference>
<evidence type="ECO:0000313" key="1">
    <source>
        <dbReference type="EMBL" id="XCH43946.1"/>
    </source>
</evidence>
<dbReference type="Pfam" id="PF02511">
    <property type="entry name" value="Thy1"/>
    <property type="match status" value="1"/>
</dbReference>
<sequence length="237" mass="26827">MHNDDLTSTQSDLIVDLVQNAGSDEMICQAARVSTLGAESLETEESKGLIGFLMKNRHGSPFEHGLMTFRITAPIFVWREFMRHRIGFSYNEQSGRYMELDPLAYIPPIERPLVQIGKAGAYEFVQGTADQYEIAISEMCKAYDQAWSSYHAMLDVGIAKEIARVVLPVATYSTAYVTCNPRSLMSFLSLRTKHPTAKFPSYPQWEIENVAVRMESIFMDLYPTTYTAFHENGRVSP</sequence>
<dbReference type="HAMAP" id="MF_01408">
    <property type="entry name" value="ThyX"/>
    <property type="match status" value="1"/>
</dbReference>
<dbReference type="InterPro" id="IPR003669">
    <property type="entry name" value="Thymidylate_synthase_ThyX"/>
</dbReference>